<feature type="region of interest" description="Disordered" evidence="1">
    <location>
        <begin position="172"/>
        <end position="396"/>
    </location>
</feature>
<reference evidence="2 3" key="1">
    <citation type="submission" date="2018-11" db="EMBL/GenBank/DDBJ databases">
        <title>Genome sequence of Apiotrichum porosum DSM 27194.</title>
        <authorList>
            <person name="Aliyu H."/>
            <person name="Gorte O."/>
            <person name="Ochsenreither K."/>
        </authorList>
    </citation>
    <scope>NUCLEOTIDE SEQUENCE [LARGE SCALE GENOMIC DNA]</scope>
    <source>
        <strain evidence="2 3">DSM 27194</strain>
    </source>
</reference>
<dbReference type="STRING" id="105984.A0A427XZ34"/>
<feature type="compositionally biased region" description="Polar residues" evidence="1">
    <location>
        <begin position="1194"/>
        <end position="1220"/>
    </location>
</feature>
<feature type="compositionally biased region" description="Polar residues" evidence="1">
    <location>
        <begin position="838"/>
        <end position="849"/>
    </location>
</feature>
<feature type="compositionally biased region" description="Polar residues" evidence="1">
    <location>
        <begin position="688"/>
        <end position="704"/>
    </location>
</feature>
<feature type="compositionally biased region" description="Basic and acidic residues" evidence="1">
    <location>
        <begin position="517"/>
        <end position="534"/>
    </location>
</feature>
<feature type="region of interest" description="Disordered" evidence="1">
    <location>
        <begin position="419"/>
        <end position="594"/>
    </location>
</feature>
<dbReference type="Proteomes" id="UP000279236">
    <property type="component" value="Unassembled WGS sequence"/>
</dbReference>
<feature type="compositionally biased region" description="Basic and acidic residues" evidence="1">
    <location>
        <begin position="1289"/>
        <end position="1302"/>
    </location>
</feature>
<feature type="compositionally biased region" description="Basic and acidic residues" evidence="1">
    <location>
        <begin position="763"/>
        <end position="776"/>
    </location>
</feature>
<dbReference type="OrthoDB" id="3358078at2759"/>
<feature type="compositionally biased region" description="Pro residues" evidence="1">
    <location>
        <begin position="1"/>
        <end position="17"/>
    </location>
</feature>
<feature type="compositionally biased region" description="Low complexity" evidence="1">
    <location>
        <begin position="207"/>
        <end position="231"/>
    </location>
</feature>
<sequence>MTAIPSTPPPRPGPPPIPRRHPSRSVSATSSSKGSSPLTRPSSLQQHPAYDASSQQSPSPPDTAADTGDNGVAPYTPSTLRDSSSSSHHHHHETGSNGGGGGGGGGDWTHQRSRPPSNILLGPRTPARPGSPNAPPVSPGMRLGPGALGLGAAGAVGLGPVRIDFKDWVKAGREGSFVSTTDDDNDDDDDESIFRDADEPAYGHVNSDPGRPSPSSAGGGANDANATAANGLGAGSDMYRSSSLQRTKNSGGLPTSNSLSSLSIDSNHSPQGIPSVLMRISSRTSDRAPTAAGRHSTITPRGTSHELVREMSNVSISRSSRRGSSHRYSLPATPLNTDSPSASGIASPSRYQPHSPVAIASPLERRFSRRMNTRRDSAGGLASSAVEEEDGPQSPAAAARLEQTLDDRIREAEERLARRQSLRNGGIGDEPHSREAVSPMVRRFESVRLENTLSPAHRPGVATTSMDASGTEYDHDSASRGSRGSGDRGGSGSRLGKVRQPIPAEFHNGRLFSPSPKADDTYHASPRQHIDLSDSPRSQRTYGGGVGRPHSVLGDSPRWTNGRSSTLGSSRLSRDFDTYGSPARRELGSTRARPESVLETLAVHDRYSHGSQGYYNSPHRSNTYGNEDRTNRVSAVLSEFGVRASVTPERSYRRSREFAGSRDFGSYHGGGSGGGSSSYTPHELRPSDSASMTGNRSELGSVSAATRKDPLDVIRRLEETRTQHNRSWEDRSASVLGDRSASVLGNSRYGGEREVLASTRPTSRMDDGAHAREMRSSSRVSHVRPQTSMSSMSSVRDQFSNNAAHITTPRTAPVTRRRTESTDDAASVADSPLMGRTSRASHGSYTGPSTEPRVRLRSQTSIGGRSQGSSNPETTEHGRNLLDSARLLDARKADIDPATIEKLQTAAKCSERTNVGLHAALAIASSLAVDVEIDNAAAIVSVRERLPRLSVTLREAARSSDQASRDLTEALLAVRSTTAAAAPATPVAVTTTPARASSGRRPESMYTPGYTPLRDSAEAGSTHRRGWSTNTFSESPRNDPRHSPSQSTSSIHSPLLRFNGRETPRNDRPPSSAGRYDSGASNSSRYDNGGVTSSRFDGPRSLDPIEQSPPKPTAIHHPTDPEPLDGGLGVSTASDRPTVRASVSPRASLYDTSSADVSSDTVSPSVTAQAVASPKTPFSGGASSSPGPQPWPSNASPRHSWQASVGAASSPQPSWHTASPSGIAGDEHNLRKQSSLASTHTVRPTSFVPSHPPEPTTAVSNSPAYSQQSLSNSLSQRADSADASLPPLEHAHAPLVQHEKSDSITSLASVGVVSVTSGHPSDTASNVSAGVIATGPVEVTRAGTFGAADGARARASVSERFRKHLNGENSK</sequence>
<dbReference type="EMBL" id="RSCE01000003">
    <property type="protein sequence ID" value="RSH84148.1"/>
    <property type="molecule type" value="Genomic_DNA"/>
</dbReference>
<feature type="compositionally biased region" description="Polar residues" evidence="1">
    <location>
        <begin position="239"/>
        <end position="248"/>
    </location>
</feature>
<feature type="compositionally biased region" description="Polar residues" evidence="1">
    <location>
        <begin position="857"/>
        <end position="873"/>
    </location>
</feature>
<accession>A0A427XZ34</accession>
<evidence type="ECO:0000313" key="3">
    <source>
        <dbReference type="Proteomes" id="UP000279236"/>
    </source>
</evidence>
<feature type="compositionally biased region" description="Low complexity" evidence="1">
    <location>
        <begin position="24"/>
        <end position="65"/>
    </location>
</feature>
<feature type="region of interest" description="Disordered" evidence="1">
    <location>
        <begin position="763"/>
        <end position="878"/>
    </location>
</feature>
<feature type="compositionally biased region" description="Polar residues" evidence="1">
    <location>
        <begin position="334"/>
        <end position="352"/>
    </location>
</feature>
<name>A0A427XZ34_9TREE</name>
<gene>
    <name evidence="2" type="ORF">EHS24_005651</name>
</gene>
<feature type="compositionally biased region" description="Low complexity" evidence="1">
    <location>
        <begin position="249"/>
        <end position="269"/>
    </location>
</feature>
<feature type="compositionally biased region" description="Acidic residues" evidence="1">
    <location>
        <begin position="181"/>
        <end position="191"/>
    </location>
</feature>
<comment type="caution">
    <text evidence="2">The sequence shown here is derived from an EMBL/GenBank/DDBJ whole genome shotgun (WGS) entry which is preliminary data.</text>
</comment>
<proteinExistence type="predicted"/>
<feature type="compositionally biased region" description="Gly residues" evidence="1">
    <location>
        <begin position="667"/>
        <end position="676"/>
    </location>
</feature>
<keyword evidence="3" id="KW-1185">Reference proteome</keyword>
<feature type="compositionally biased region" description="Basic and acidic residues" evidence="1">
    <location>
        <begin position="572"/>
        <end position="594"/>
    </location>
</feature>
<organism evidence="2 3">
    <name type="scientific">Apiotrichum porosum</name>
    <dbReference type="NCBI Taxonomy" id="105984"/>
    <lineage>
        <taxon>Eukaryota</taxon>
        <taxon>Fungi</taxon>
        <taxon>Dikarya</taxon>
        <taxon>Basidiomycota</taxon>
        <taxon>Agaricomycotina</taxon>
        <taxon>Tremellomycetes</taxon>
        <taxon>Trichosporonales</taxon>
        <taxon>Trichosporonaceae</taxon>
        <taxon>Apiotrichum</taxon>
    </lineage>
</organism>
<dbReference type="GeneID" id="39590194"/>
<feature type="region of interest" description="Disordered" evidence="1">
    <location>
        <begin position="608"/>
        <end position="627"/>
    </location>
</feature>
<feature type="compositionally biased region" description="Low complexity" evidence="1">
    <location>
        <begin position="978"/>
        <end position="997"/>
    </location>
</feature>
<protein>
    <submittedName>
        <fullName evidence="2">Uncharacterized protein</fullName>
    </submittedName>
</protein>
<feature type="region of interest" description="Disordered" evidence="1">
    <location>
        <begin position="645"/>
        <end position="707"/>
    </location>
</feature>
<feature type="region of interest" description="Disordered" evidence="1">
    <location>
        <begin position="1"/>
        <end position="154"/>
    </location>
</feature>
<feature type="compositionally biased region" description="Basic and acidic residues" evidence="1">
    <location>
        <begin position="1059"/>
        <end position="1068"/>
    </location>
</feature>
<evidence type="ECO:0000313" key="2">
    <source>
        <dbReference type="EMBL" id="RSH84148.1"/>
    </source>
</evidence>
<feature type="compositionally biased region" description="Gly residues" evidence="1">
    <location>
        <begin position="96"/>
        <end position="107"/>
    </location>
</feature>
<feature type="compositionally biased region" description="Polar residues" evidence="1">
    <location>
        <begin position="1232"/>
        <end position="1248"/>
    </location>
</feature>
<feature type="compositionally biased region" description="Low complexity" evidence="1">
    <location>
        <begin position="1177"/>
        <end position="1186"/>
    </location>
</feature>
<dbReference type="RefSeq" id="XP_028477596.1">
    <property type="nucleotide sequence ID" value="XM_028621144.1"/>
</dbReference>
<evidence type="ECO:0000256" key="1">
    <source>
        <dbReference type="SAM" id="MobiDB-lite"/>
    </source>
</evidence>
<feature type="region of interest" description="Disordered" evidence="1">
    <location>
        <begin position="978"/>
        <end position="1302"/>
    </location>
</feature>
<feature type="compositionally biased region" description="Polar residues" evidence="1">
    <location>
        <begin position="609"/>
        <end position="625"/>
    </location>
</feature>
<feature type="compositionally biased region" description="Polar residues" evidence="1">
    <location>
        <begin position="1079"/>
        <end position="1095"/>
    </location>
</feature>
<feature type="compositionally biased region" description="Low complexity" evidence="1">
    <location>
        <begin position="1043"/>
        <end position="1054"/>
    </location>
</feature>
<feature type="compositionally biased region" description="Gly residues" evidence="1">
    <location>
        <begin position="483"/>
        <end position="493"/>
    </location>
</feature>
<feature type="compositionally biased region" description="Polar residues" evidence="1">
    <location>
        <begin position="777"/>
        <end position="805"/>
    </location>
</feature>
<feature type="compositionally biased region" description="Low complexity" evidence="1">
    <location>
        <begin position="1151"/>
        <end position="1168"/>
    </location>
</feature>
<feature type="compositionally biased region" description="Basic and acidic residues" evidence="1">
    <location>
        <begin position="650"/>
        <end position="660"/>
    </location>
</feature>
<feature type="compositionally biased region" description="Low complexity" evidence="1">
    <location>
        <begin position="562"/>
        <end position="571"/>
    </location>
</feature>
<feature type="compositionally biased region" description="Low complexity" evidence="1">
    <location>
        <begin position="1266"/>
        <end position="1276"/>
    </location>
</feature>